<dbReference type="RefSeq" id="XP_022317304.1">
    <property type="nucleotide sequence ID" value="XM_022461596.1"/>
</dbReference>
<evidence type="ECO:0000259" key="4">
    <source>
        <dbReference type="PROSITE" id="PS50002"/>
    </source>
</evidence>
<dbReference type="Gene3D" id="1.20.1270.60">
    <property type="entry name" value="Arfaptin homology (AH) domain/BAR domain"/>
    <property type="match status" value="1"/>
</dbReference>
<protein>
    <submittedName>
        <fullName evidence="6">Adhesion G protein-coupled receptor L1-like isoform X1</fullName>
    </submittedName>
</protein>
<dbReference type="Proteomes" id="UP000694844">
    <property type="component" value="Chromosome 2"/>
</dbReference>
<evidence type="ECO:0000256" key="2">
    <source>
        <dbReference type="PROSITE-ProRule" id="PRU00192"/>
    </source>
</evidence>
<dbReference type="SUPFAM" id="SSF103657">
    <property type="entry name" value="BAR/IMD domain-like"/>
    <property type="match status" value="1"/>
</dbReference>
<organism evidence="5 6">
    <name type="scientific">Crassostrea virginica</name>
    <name type="common">Eastern oyster</name>
    <dbReference type="NCBI Taxonomy" id="6565"/>
    <lineage>
        <taxon>Eukaryota</taxon>
        <taxon>Metazoa</taxon>
        <taxon>Spiralia</taxon>
        <taxon>Lophotrochozoa</taxon>
        <taxon>Mollusca</taxon>
        <taxon>Bivalvia</taxon>
        <taxon>Autobranchia</taxon>
        <taxon>Pteriomorphia</taxon>
        <taxon>Ostreida</taxon>
        <taxon>Ostreoidea</taxon>
        <taxon>Ostreidae</taxon>
        <taxon>Crassostrea</taxon>
    </lineage>
</organism>
<dbReference type="SMART" id="SM00326">
    <property type="entry name" value="SH3"/>
    <property type="match status" value="1"/>
</dbReference>
<evidence type="ECO:0000313" key="5">
    <source>
        <dbReference type="Proteomes" id="UP000694844"/>
    </source>
</evidence>
<dbReference type="GO" id="GO:0030838">
    <property type="term" value="P:positive regulation of actin filament polymerization"/>
    <property type="evidence" value="ECO:0007669"/>
    <property type="project" value="TreeGrafter"/>
</dbReference>
<dbReference type="SUPFAM" id="SSF50044">
    <property type="entry name" value="SH3-domain"/>
    <property type="match status" value="1"/>
</dbReference>
<dbReference type="OrthoDB" id="3800937at2759"/>
<dbReference type="GO" id="GO:0051017">
    <property type="term" value="P:actin filament bundle assembly"/>
    <property type="evidence" value="ECO:0007669"/>
    <property type="project" value="TreeGrafter"/>
</dbReference>
<dbReference type="GO" id="GO:0051764">
    <property type="term" value="P:actin crosslink formation"/>
    <property type="evidence" value="ECO:0007669"/>
    <property type="project" value="TreeGrafter"/>
</dbReference>
<dbReference type="InterPro" id="IPR027267">
    <property type="entry name" value="AH/BAR_dom_sf"/>
</dbReference>
<feature type="compositionally biased region" description="Low complexity" evidence="3">
    <location>
        <begin position="422"/>
        <end position="439"/>
    </location>
</feature>
<feature type="region of interest" description="Disordered" evidence="3">
    <location>
        <begin position="376"/>
        <end position="467"/>
    </location>
</feature>
<evidence type="ECO:0000256" key="1">
    <source>
        <dbReference type="ARBA" id="ARBA00022443"/>
    </source>
</evidence>
<dbReference type="GO" id="GO:0005829">
    <property type="term" value="C:cytosol"/>
    <property type="evidence" value="ECO:0007669"/>
    <property type="project" value="TreeGrafter"/>
</dbReference>
<feature type="domain" description="SH3" evidence="4">
    <location>
        <begin position="201"/>
        <end position="263"/>
    </location>
</feature>
<dbReference type="Gene3D" id="2.30.30.40">
    <property type="entry name" value="SH3 Domains"/>
    <property type="match status" value="1"/>
</dbReference>
<dbReference type="AlphaFoldDB" id="A0A8B8CQ48"/>
<dbReference type="InterPro" id="IPR027681">
    <property type="entry name" value="IRSp53/IRTKS/Pinkbar"/>
</dbReference>
<dbReference type="GeneID" id="111120684"/>
<name>A0A8B8CQ48_CRAVI</name>
<dbReference type="InterPro" id="IPR036028">
    <property type="entry name" value="SH3-like_dom_sf"/>
</dbReference>
<keyword evidence="5" id="KW-1185">Reference proteome</keyword>
<feature type="compositionally biased region" description="Polar residues" evidence="3">
    <location>
        <begin position="448"/>
        <end position="459"/>
    </location>
</feature>
<dbReference type="PANTHER" id="PTHR14206">
    <property type="entry name" value="BRAIN-SPECIFIC ANGIOGENESIS INHIBITOR 1-ASSOCIATED PROTEIN 2"/>
    <property type="match status" value="1"/>
</dbReference>
<feature type="region of interest" description="Disordered" evidence="3">
    <location>
        <begin position="1"/>
        <end position="35"/>
    </location>
</feature>
<dbReference type="Pfam" id="PF00018">
    <property type="entry name" value="SH3_1"/>
    <property type="match status" value="1"/>
</dbReference>
<feature type="region of interest" description="Disordered" evidence="3">
    <location>
        <begin position="494"/>
        <end position="591"/>
    </location>
</feature>
<feature type="compositionally biased region" description="Polar residues" evidence="3">
    <location>
        <begin position="10"/>
        <end position="28"/>
    </location>
</feature>
<sequence length="591" mass="66098">MNSGDRRLNTKNTQQATRWCGPIQQSRGIPQEVSEEKSEQTMFEDQKEAQHMNTLERCQEKLDEFRVNGLKLALLEERKCHCFLLDRLNAMATFYANHHKQSAETLMIGLTKWKQLSIRPHILPPEADRLLMIQDREHMSEMNGGVYRNDLETRSLGSPYRRSQSIHDVYRRPIPVQSETGSETYTKTLPHGRAVPPPPPTSGLQVRAVYSHDGDGDSKLSFTEGDMINIVGEKSSDGWQYGLNTNTGKYGWFPLSFTEPFHMPPMREGHSMMNGRVKSMGDLLDDSPDSGGYLMDHNMPGTTQRPKSLYEGSGTRLPMNHSPPVMRSQNHHPGWIGPHPNIMGSYSLPRQFTGQGAYMSSDMDHLYQILPSDQQHTGNKAANAHHQDPHFSEARGINPPSPPLPPPLYLNPEQYSPVNGTPSPSLSSASPSVNSSLRSESPARRNPTHQSPKLNQSAYTIPPAPPLHLSSAPITSIHASSAQSEHSVYHNLYQNTQGSMPGYGHMSRQQHSIPPPPPPAPPGPPPIAGQQRGPAMNYGTDEEDSDFRRNPNFAHVSLRRTVTNDRSKPRFNQQDSGKHLDYQNLINRSII</sequence>
<evidence type="ECO:0000256" key="3">
    <source>
        <dbReference type="SAM" id="MobiDB-lite"/>
    </source>
</evidence>
<dbReference type="GO" id="GO:0007009">
    <property type="term" value="P:plasma membrane organization"/>
    <property type="evidence" value="ECO:0007669"/>
    <property type="project" value="InterPro"/>
</dbReference>
<dbReference type="Pfam" id="PF08397">
    <property type="entry name" value="IMD"/>
    <property type="match status" value="1"/>
</dbReference>
<dbReference type="PANTHER" id="PTHR14206:SF7">
    <property type="entry name" value="INSULIN RECEPTOR SUBSTRATE 53 KDA, ISOFORM A"/>
    <property type="match status" value="1"/>
</dbReference>
<feature type="compositionally biased region" description="Pro residues" evidence="3">
    <location>
        <begin position="513"/>
        <end position="527"/>
    </location>
</feature>
<reference evidence="6" key="1">
    <citation type="submission" date="2025-08" db="UniProtKB">
        <authorList>
            <consortium name="RefSeq"/>
        </authorList>
    </citation>
    <scope>IDENTIFICATION</scope>
    <source>
        <tissue evidence="6">Whole sample</tissue>
    </source>
</reference>
<keyword evidence="1 2" id="KW-0728">SH3 domain</keyword>
<feature type="compositionally biased region" description="Pro residues" evidence="3">
    <location>
        <begin position="399"/>
        <end position="409"/>
    </location>
</feature>
<dbReference type="GO" id="GO:0005654">
    <property type="term" value="C:nucleoplasm"/>
    <property type="evidence" value="ECO:0007669"/>
    <property type="project" value="TreeGrafter"/>
</dbReference>
<proteinExistence type="predicted"/>
<dbReference type="InterPro" id="IPR001452">
    <property type="entry name" value="SH3_domain"/>
</dbReference>
<dbReference type="KEGG" id="cvn:111120684"/>
<evidence type="ECO:0000313" key="6">
    <source>
        <dbReference type="RefSeq" id="XP_022317304.1"/>
    </source>
</evidence>
<dbReference type="PROSITE" id="PS50002">
    <property type="entry name" value="SH3"/>
    <property type="match status" value="1"/>
</dbReference>
<dbReference type="InterPro" id="IPR013606">
    <property type="entry name" value="I-BAR_dom"/>
</dbReference>
<accession>A0A8B8CQ48</accession>
<gene>
    <name evidence="6" type="primary">LOC111120684</name>
</gene>